<feature type="domain" description="AAA+ ATPase" evidence="4">
    <location>
        <begin position="80"/>
        <end position="211"/>
    </location>
</feature>
<reference evidence="5" key="1">
    <citation type="journal article" date="2020" name="Stud. Mycol.">
        <title>101 Dothideomycetes genomes: a test case for predicting lifestyles and emergence of pathogens.</title>
        <authorList>
            <person name="Haridas S."/>
            <person name="Albert R."/>
            <person name="Binder M."/>
            <person name="Bloem J."/>
            <person name="Labutti K."/>
            <person name="Salamov A."/>
            <person name="Andreopoulos B."/>
            <person name="Baker S."/>
            <person name="Barry K."/>
            <person name="Bills G."/>
            <person name="Bluhm B."/>
            <person name="Cannon C."/>
            <person name="Castanera R."/>
            <person name="Culley D."/>
            <person name="Daum C."/>
            <person name="Ezra D."/>
            <person name="Gonzalez J."/>
            <person name="Henrissat B."/>
            <person name="Kuo A."/>
            <person name="Liang C."/>
            <person name="Lipzen A."/>
            <person name="Lutzoni F."/>
            <person name="Magnuson J."/>
            <person name="Mondo S."/>
            <person name="Nolan M."/>
            <person name="Ohm R."/>
            <person name="Pangilinan J."/>
            <person name="Park H.-J."/>
            <person name="Ramirez L."/>
            <person name="Alfaro M."/>
            <person name="Sun H."/>
            <person name="Tritt A."/>
            <person name="Yoshinaga Y."/>
            <person name="Zwiers L.-H."/>
            <person name="Turgeon B."/>
            <person name="Goodwin S."/>
            <person name="Spatafora J."/>
            <person name="Crous P."/>
            <person name="Grigoriev I."/>
        </authorList>
    </citation>
    <scope>NUCLEOTIDE SEQUENCE</scope>
    <source>
        <strain evidence="5">CBS 125425</strain>
    </source>
</reference>
<proteinExistence type="predicted"/>
<protein>
    <submittedName>
        <fullName evidence="5">P-loop containing nucleoside triphosphate hydrolase protein</fullName>
    </submittedName>
</protein>
<dbReference type="Pfam" id="PF00004">
    <property type="entry name" value="AAA"/>
    <property type="match status" value="1"/>
</dbReference>
<dbReference type="InterPro" id="IPR000641">
    <property type="entry name" value="CbxX/CfxQ"/>
</dbReference>
<dbReference type="SMART" id="SM00382">
    <property type="entry name" value="AAA"/>
    <property type="match status" value="1"/>
</dbReference>
<dbReference type="AlphaFoldDB" id="A0A9P4V1D6"/>
<dbReference type="OrthoDB" id="10042665at2759"/>
<evidence type="ECO:0000313" key="5">
    <source>
        <dbReference type="EMBL" id="KAF2736242.1"/>
    </source>
</evidence>
<comment type="caution">
    <text evidence="5">The sequence shown here is derived from an EMBL/GenBank/DDBJ whole genome shotgun (WGS) entry which is preliminary data.</text>
</comment>
<keyword evidence="2" id="KW-0067">ATP-binding</keyword>
<dbReference type="InterPro" id="IPR003593">
    <property type="entry name" value="AAA+_ATPase"/>
</dbReference>
<dbReference type="Gene3D" id="3.40.50.300">
    <property type="entry name" value="P-loop containing nucleotide triphosphate hydrolases"/>
    <property type="match status" value="1"/>
</dbReference>
<feature type="signal peptide" evidence="3">
    <location>
        <begin position="1"/>
        <end position="19"/>
    </location>
</feature>
<dbReference type="InterPro" id="IPR027417">
    <property type="entry name" value="P-loop_NTPase"/>
</dbReference>
<sequence length="312" mass="36104">MPTPTLRYFVLLLPSHIWGFHMQNKSWRPLLVSNITDVTWDQNVFNTLVLPNDTKDLVMALIMNKIDTEQSTDFVHEKGTGLVILFHGPPGTGKTMTAESVAELARKPLYRVTCGDIGTKPEDVERYLKRVLWLGKTWDCVVLLDEAEVFLQERALNDVQRNALVSTKRLVFLRTLEYYDGILVLTSNRVGTFDEGFKSRIQLALHYENLTHSSRERVWENFINRLESFRADDIDVGDLRLHIKDLADYKMNGRQIRNAVTTGRQLAMFKKKPLDFNGMKHVIKVSGRFDDYLRSVNEGMEDEDIAREDRVR</sequence>
<dbReference type="GO" id="GO:0016887">
    <property type="term" value="F:ATP hydrolysis activity"/>
    <property type="evidence" value="ECO:0007669"/>
    <property type="project" value="InterPro"/>
</dbReference>
<evidence type="ECO:0000259" key="4">
    <source>
        <dbReference type="SMART" id="SM00382"/>
    </source>
</evidence>
<dbReference type="InterPro" id="IPR056599">
    <property type="entry name" value="AAA_lid_fung"/>
</dbReference>
<dbReference type="PANTHER" id="PTHR46411">
    <property type="entry name" value="FAMILY ATPASE, PUTATIVE-RELATED"/>
    <property type="match status" value="1"/>
</dbReference>
<organism evidence="5 6">
    <name type="scientific">Polyplosphaeria fusca</name>
    <dbReference type="NCBI Taxonomy" id="682080"/>
    <lineage>
        <taxon>Eukaryota</taxon>
        <taxon>Fungi</taxon>
        <taxon>Dikarya</taxon>
        <taxon>Ascomycota</taxon>
        <taxon>Pezizomycotina</taxon>
        <taxon>Dothideomycetes</taxon>
        <taxon>Pleosporomycetidae</taxon>
        <taxon>Pleosporales</taxon>
        <taxon>Tetraplosphaeriaceae</taxon>
        <taxon>Polyplosphaeria</taxon>
    </lineage>
</organism>
<dbReference type="PANTHER" id="PTHR46411:SF2">
    <property type="entry name" value="AAA+ ATPASE DOMAIN-CONTAINING PROTEIN"/>
    <property type="match status" value="1"/>
</dbReference>
<dbReference type="GO" id="GO:0005524">
    <property type="term" value="F:ATP binding"/>
    <property type="evidence" value="ECO:0007669"/>
    <property type="project" value="UniProtKB-KW"/>
</dbReference>
<evidence type="ECO:0000313" key="6">
    <source>
        <dbReference type="Proteomes" id="UP000799444"/>
    </source>
</evidence>
<gene>
    <name evidence="5" type="ORF">EJ04DRAFT_542613</name>
</gene>
<evidence type="ECO:0000256" key="3">
    <source>
        <dbReference type="SAM" id="SignalP"/>
    </source>
</evidence>
<feature type="chain" id="PRO_5040161033" evidence="3">
    <location>
        <begin position="20"/>
        <end position="312"/>
    </location>
</feature>
<name>A0A9P4V1D6_9PLEO</name>
<keyword evidence="5" id="KW-0378">Hydrolase</keyword>
<evidence type="ECO:0000256" key="1">
    <source>
        <dbReference type="ARBA" id="ARBA00022741"/>
    </source>
</evidence>
<keyword evidence="6" id="KW-1185">Reference proteome</keyword>
<dbReference type="PRINTS" id="PR00819">
    <property type="entry name" value="CBXCFQXSUPER"/>
</dbReference>
<dbReference type="Pfam" id="PF23232">
    <property type="entry name" value="AAA_lid_13"/>
    <property type="match status" value="1"/>
</dbReference>
<evidence type="ECO:0000256" key="2">
    <source>
        <dbReference type="ARBA" id="ARBA00022840"/>
    </source>
</evidence>
<dbReference type="EMBL" id="ML996127">
    <property type="protein sequence ID" value="KAF2736242.1"/>
    <property type="molecule type" value="Genomic_DNA"/>
</dbReference>
<dbReference type="SUPFAM" id="SSF52540">
    <property type="entry name" value="P-loop containing nucleoside triphosphate hydrolases"/>
    <property type="match status" value="1"/>
</dbReference>
<dbReference type="Proteomes" id="UP000799444">
    <property type="component" value="Unassembled WGS sequence"/>
</dbReference>
<keyword evidence="3" id="KW-0732">Signal</keyword>
<accession>A0A9P4V1D6</accession>
<keyword evidence="1" id="KW-0547">Nucleotide-binding</keyword>
<dbReference type="InterPro" id="IPR003959">
    <property type="entry name" value="ATPase_AAA_core"/>
</dbReference>